<reference evidence="1" key="1">
    <citation type="submission" date="2022-10" db="EMBL/GenBank/DDBJ databases">
        <title>Genome Sequence of Xylaria curta.</title>
        <authorList>
            <person name="Buettner E."/>
        </authorList>
    </citation>
    <scope>NUCLEOTIDE SEQUENCE</scope>
    <source>
        <strain evidence="1">Babe10</strain>
    </source>
</reference>
<accession>A0ACC1PT57</accession>
<proteinExistence type="predicted"/>
<gene>
    <name evidence="1" type="ORF">NUW58_g171</name>
</gene>
<evidence type="ECO:0000313" key="2">
    <source>
        <dbReference type="Proteomes" id="UP001143856"/>
    </source>
</evidence>
<keyword evidence="2" id="KW-1185">Reference proteome</keyword>
<name>A0ACC1PT57_9PEZI</name>
<evidence type="ECO:0000313" key="1">
    <source>
        <dbReference type="EMBL" id="KAJ2998895.1"/>
    </source>
</evidence>
<comment type="caution">
    <text evidence="1">The sequence shown here is derived from an EMBL/GenBank/DDBJ whole genome shotgun (WGS) entry which is preliminary data.</text>
</comment>
<protein>
    <submittedName>
        <fullName evidence="1">Uncharacterized protein</fullName>
    </submittedName>
</protein>
<dbReference type="Proteomes" id="UP001143856">
    <property type="component" value="Unassembled WGS sequence"/>
</dbReference>
<dbReference type="EMBL" id="JAPDGR010000013">
    <property type="protein sequence ID" value="KAJ2998895.1"/>
    <property type="molecule type" value="Genomic_DNA"/>
</dbReference>
<organism evidence="1 2">
    <name type="scientific">Xylaria curta</name>
    <dbReference type="NCBI Taxonomy" id="42375"/>
    <lineage>
        <taxon>Eukaryota</taxon>
        <taxon>Fungi</taxon>
        <taxon>Dikarya</taxon>
        <taxon>Ascomycota</taxon>
        <taxon>Pezizomycotina</taxon>
        <taxon>Sordariomycetes</taxon>
        <taxon>Xylariomycetidae</taxon>
        <taxon>Xylariales</taxon>
        <taxon>Xylariaceae</taxon>
        <taxon>Xylaria</taxon>
    </lineage>
</organism>
<sequence length="452" mass="50129">MAVIHHSFFVYNLTRPYPFKWFTPVVIVGGIAAIVFVSILNVAATGYDLVQASSQNPNVTEATRETWLSNWPPYLIGASASCDASTMQMQSTVYTNEEAFPWTLQRILRVGDSNQLIGSLVYKNNILQKCNVSVIRIEFETLDREAGQISVMPVGGTIGATTICRVDNGEETSIELETTYDIVPKTEKSAAFPTGTSPSIYWGYSLLQIYWRSLMQAFFKENLQRMPPFSKGIVHLRRNTTLRGSMEDQVKDPDFLSVASCFFTPMNATGVVSQYNQYCGTKQLSALANSSPSFNRPLPGIWRSVEDLAKAMFFTVLADLGRNDDTMPNMLAYPNLLASLSKNLTATNETLGKAFRWGINTSVHRQSFDPSGSQSGTRKLGVNDSMLATDYLCQVPRLKPPGTLFLSVLVADLVILEAIWKTYTLVVDSILLKGKDKAKHCYTCVCSTPDEK</sequence>